<reference evidence="1 2" key="1">
    <citation type="journal article" date="2007" name="Nature">
        <title>Genome of the marsupial Monodelphis domestica reveals innovation in non-coding sequences.</title>
        <authorList>
            <person name="Mikkelsen T.S."/>
            <person name="Wakefield M.J."/>
            <person name="Aken B."/>
            <person name="Amemiya C.T."/>
            <person name="Chang J.L."/>
            <person name="Duke S."/>
            <person name="Garber M."/>
            <person name="Gentles A.J."/>
            <person name="Goodstadt L."/>
            <person name="Heger A."/>
            <person name="Jurka J."/>
            <person name="Kamal M."/>
            <person name="Mauceli E."/>
            <person name="Searle S.M."/>
            <person name="Sharpe T."/>
            <person name="Baker M.L."/>
            <person name="Batzer M.A."/>
            <person name="Benos P.V."/>
            <person name="Belov K."/>
            <person name="Clamp M."/>
            <person name="Cook A."/>
            <person name="Cuff J."/>
            <person name="Das R."/>
            <person name="Davidow L."/>
            <person name="Deakin J.E."/>
            <person name="Fazzari M.J."/>
            <person name="Glass J.L."/>
            <person name="Grabherr M."/>
            <person name="Greally J.M."/>
            <person name="Gu W."/>
            <person name="Hore T.A."/>
            <person name="Huttley G.A."/>
            <person name="Kleber M."/>
            <person name="Jirtle R.L."/>
            <person name="Koina E."/>
            <person name="Lee J.T."/>
            <person name="Mahony S."/>
            <person name="Marra M.A."/>
            <person name="Miller R.D."/>
            <person name="Nicholls R.D."/>
            <person name="Oda M."/>
            <person name="Papenfuss A.T."/>
            <person name="Parra Z.E."/>
            <person name="Pollock D.D."/>
            <person name="Ray D.A."/>
            <person name="Schein J.E."/>
            <person name="Speed T.P."/>
            <person name="Thompson K."/>
            <person name="VandeBerg J.L."/>
            <person name="Wade C.M."/>
            <person name="Walker J.A."/>
            <person name="Waters P.D."/>
            <person name="Webber C."/>
            <person name="Weidman J.R."/>
            <person name="Xie X."/>
            <person name="Zody M.C."/>
            <person name="Baldwin J."/>
            <person name="Abdouelleil A."/>
            <person name="Abdulkadir J."/>
            <person name="Abebe A."/>
            <person name="Abera B."/>
            <person name="Abreu J."/>
            <person name="Acer S.C."/>
            <person name="Aftuck L."/>
            <person name="Alexander A."/>
            <person name="An P."/>
            <person name="Anderson E."/>
            <person name="Anderson S."/>
            <person name="Arachi H."/>
            <person name="Azer M."/>
            <person name="Bachantsang P."/>
            <person name="Barry A."/>
            <person name="Bayul T."/>
            <person name="Berlin A."/>
            <person name="Bessette D."/>
            <person name="Bloom T."/>
            <person name="Bloom T."/>
            <person name="Boguslavskiy L."/>
            <person name="Bonnet C."/>
            <person name="Boukhgalter B."/>
            <person name="Bourzgui I."/>
            <person name="Brown A."/>
            <person name="Cahill P."/>
            <person name="Channer S."/>
            <person name="Cheshatsang Y."/>
            <person name="Chuda L."/>
            <person name="Citroen M."/>
            <person name="Collymore A."/>
            <person name="Cooke P."/>
            <person name="Costello M."/>
            <person name="D'Aco K."/>
            <person name="Daza R."/>
            <person name="De Haan G."/>
            <person name="DeGray S."/>
            <person name="DeMaso C."/>
            <person name="Dhargay N."/>
            <person name="Dooley K."/>
            <person name="Dooley E."/>
            <person name="Doricent M."/>
            <person name="Dorje P."/>
            <person name="Dorjee K."/>
            <person name="Dupes A."/>
            <person name="Elong R."/>
            <person name="Falk J."/>
            <person name="Farina A."/>
            <person name="Faro S."/>
            <person name="Ferguson D."/>
            <person name="Fisher S."/>
            <person name="Foley C.D."/>
            <person name="Franke A."/>
            <person name="Friedrich D."/>
            <person name="Gadbois L."/>
            <person name="Gearin G."/>
            <person name="Gearin C.R."/>
            <person name="Giannoukos G."/>
            <person name="Goode T."/>
            <person name="Graham J."/>
            <person name="Grandbois E."/>
            <person name="Grewal S."/>
            <person name="Gyaltsen K."/>
            <person name="Hafez N."/>
            <person name="Hagos B."/>
            <person name="Hall J."/>
            <person name="Henson C."/>
            <person name="Hollinger A."/>
            <person name="Honan T."/>
            <person name="Huard M.D."/>
            <person name="Hughes L."/>
            <person name="Hurhula B."/>
            <person name="Husby M.E."/>
            <person name="Kamat A."/>
            <person name="Kanga B."/>
            <person name="Kashin S."/>
            <person name="Khazanovich D."/>
            <person name="Kisner P."/>
            <person name="Lance K."/>
            <person name="Lara M."/>
            <person name="Lee W."/>
            <person name="Lennon N."/>
            <person name="Letendre F."/>
            <person name="LeVine R."/>
            <person name="Lipovsky A."/>
            <person name="Liu X."/>
            <person name="Liu J."/>
            <person name="Liu S."/>
            <person name="Lokyitsang T."/>
            <person name="Lokyitsang Y."/>
            <person name="Lubonja R."/>
            <person name="Lui A."/>
            <person name="MacDonald P."/>
            <person name="Magnisalis V."/>
            <person name="Maru K."/>
            <person name="Matthews C."/>
            <person name="McCusker W."/>
            <person name="McDonough S."/>
            <person name="Mehta T."/>
            <person name="Meldrim J."/>
            <person name="Meneus L."/>
            <person name="Mihai O."/>
            <person name="Mihalev A."/>
            <person name="Mihova T."/>
            <person name="Mittelman R."/>
            <person name="Mlenga V."/>
            <person name="Montmayeur A."/>
            <person name="Mulrain L."/>
            <person name="Navidi A."/>
            <person name="Naylor J."/>
            <person name="Negash T."/>
            <person name="Nguyen T."/>
            <person name="Nguyen N."/>
            <person name="Nicol R."/>
            <person name="Norbu C."/>
            <person name="Norbu N."/>
            <person name="Novod N."/>
            <person name="O'Neill B."/>
            <person name="Osman S."/>
            <person name="Markiewicz E."/>
            <person name="Oyono O.L."/>
            <person name="Patti C."/>
            <person name="Phunkhang P."/>
            <person name="Pierre F."/>
            <person name="Priest M."/>
            <person name="Raghuraman S."/>
            <person name="Rege F."/>
            <person name="Reyes R."/>
            <person name="Rise C."/>
            <person name="Rogov P."/>
            <person name="Ross K."/>
            <person name="Ryan E."/>
            <person name="Settipalli S."/>
            <person name="Shea T."/>
            <person name="Sherpa N."/>
            <person name="Shi L."/>
            <person name="Shih D."/>
            <person name="Sparrow T."/>
            <person name="Spaulding J."/>
            <person name="Stalker J."/>
            <person name="Stange-Thomann N."/>
            <person name="Stavropoulos S."/>
            <person name="Stone C."/>
            <person name="Strader C."/>
            <person name="Tesfaye S."/>
            <person name="Thomson T."/>
            <person name="Thoulutsang Y."/>
            <person name="Thoulutsang D."/>
            <person name="Topham K."/>
            <person name="Topping I."/>
            <person name="Tsamla T."/>
            <person name="Vassiliev H."/>
            <person name="Vo A."/>
            <person name="Wangchuk T."/>
            <person name="Wangdi T."/>
            <person name="Weiand M."/>
            <person name="Wilkinson J."/>
            <person name="Wilson A."/>
            <person name="Yadav S."/>
            <person name="Young G."/>
            <person name="Yu Q."/>
            <person name="Zembek L."/>
            <person name="Zhong D."/>
            <person name="Zimmer A."/>
            <person name="Zwirko Z."/>
            <person name="Jaffe D.B."/>
            <person name="Alvarez P."/>
            <person name="Brockman W."/>
            <person name="Butler J."/>
            <person name="Chin C."/>
            <person name="Gnerre S."/>
            <person name="MacCallum I."/>
            <person name="Graves J.A."/>
            <person name="Ponting C.P."/>
            <person name="Breen M."/>
            <person name="Samollow P.B."/>
            <person name="Lander E.S."/>
            <person name="Lindblad-Toh K."/>
        </authorList>
    </citation>
    <scope>NUCLEOTIDE SEQUENCE [LARGE SCALE GENOMIC DNA]</scope>
</reference>
<keyword evidence="2" id="KW-1185">Reference proteome</keyword>
<dbReference type="Bgee" id="ENSMODG00000051292">
    <property type="expression patterns" value="Expressed in skeletal muscle tissue and 8 other cell types or tissues"/>
</dbReference>
<evidence type="ECO:0000313" key="1">
    <source>
        <dbReference type="Ensembl" id="ENSMODP00000049990.1"/>
    </source>
</evidence>
<dbReference type="InParanoid" id="A0A5F8GR97"/>
<dbReference type="Proteomes" id="UP000002280">
    <property type="component" value="Chromosome 2"/>
</dbReference>
<proteinExistence type="predicted"/>
<accession>A0A5F8GR97</accession>
<dbReference type="OMA" id="HHDVRAH"/>
<reference evidence="1" key="3">
    <citation type="submission" date="2025-09" db="UniProtKB">
        <authorList>
            <consortium name="Ensembl"/>
        </authorList>
    </citation>
    <scope>IDENTIFICATION</scope>
</reference>
<protein>
    <submittedName>
        <fullName evidence="1">Uncharacterized protein</fullName>
    </submittedName>
</protein>
<organism evidence="1 2">
    <name type="scientific">Monodelphis domestica</name>
    <name type="common">Gray short-tailed opossum</name>
    <dbReference type="NCBI Taxonomy" id="13616"/>
    <lineage>
        <taxon>Eukaryota</taxon>
        <taxon>Metazoa</taxon>
        <taxon>Chordata</taxon>
        <taxon>Craniata</taxon>
        <taxon>Vertebrata</taxon>
        <taxon>Euteleostomi</taxon>
        <taxon>Mammalia</taxon>
        <taxon>Metatheria</taxon>
        <taxon>Didelphimorphia</taxon>
        <taxon>Didelphidae</taxon>
        <taxon>Monodelphis</taxon>
    </lineage>
</organism>
<dbReference type="AlphaFoldDB" id="A0A5F8GR97"/>
<dbReference type="Ensembl" id="ENSMODT00000086888.1">
    <property type="protein sequence ID" value="ENSMODP00000049990.1"/>
    <property type="gene ID" value="ENSMODG00000051292.1"/>
</dbReference>
<evidence type="ECO:0000313" key="2">
    <source>
        <dbReference type="Proteomes" id="UP000002280"/>
    </source>
</evidence>
<sequence>LFMRGAGHPLTGDLHHAILGLDGQLLGGKVVHIEGHLPAVGRVLDLRYPSAQLAAEGPAIGLAGGGWGHQGGRGSGELLSQRAGQHPDVAGPAGVAGPLAPLFGQAGEPEGLVEEAAAHGVPVLEGVPAGASQEGEGDSSLGHVVAGLGWSWL</sequence>
<reference evidence="1" key="2">
    <citation type="submission" date="2025-08" db="UniProtKB">
        <authorList>
            <consortium name="Ensembl"/>
        </authorList>
    </citation>
    <scope>IDENTIFICATION</scope>
</reference>
<name>A0A5F8GR97_MONDO</name>
<dbReference type="GeneTree" id="ENSGT00900000142991"/>